<protein>
    <submittedName>
        <fullName evidence="2">Uncharacterized protein</fullName>
    </submittedName>
</protein>
<evidence type="ECO:0000256" key="1">
    <source>
        <dbReference type="SAM" id="MobiDB-lite"/>
    </source>
</evidence>
<keyword evidence="3" id="KW-1185">Reference proteome</keyword>
<accession>A0A0E0DU65</accession>
<evidence type="ECO:0000313" key="2">
    <source>
        <dbReference type="EnsemblPlants" id="OMERI05G21210.1"/>
    </source>
</evidence>
<feature type="compositionally biased region" description="Low complexity" evidence="1">
    <location>
        <begin position="83"/>
        <end position="98"/>
    </location>
</feature>
<evidence type="ECO:0000313" key="3">
    <source>
        <dbReference type="Proteomes" id="UP000008021"/>
    </source>
</evidence>
<dbReference type="Proteomes" id="UP000008021">
    <property type="component" value="Chromosome 5"/>
</dbReference>
<feature type="region of interest" description="Disordered" evidence="1">
    <location>
        <begin position="82"/>
        <end position="145"/>
    </location>
</feature>
<dbReference type="HOGENOM" id="CLU_1162707_0_0_1"/>
<sequence>MWDFGGGGFRERGGGGGFVRRKTPEVAHRRRGVAVFDTITLTSVRSRLPLHNRRALHASAEEEIDLAAEAAPLTLHALHSNRAPRAPASPARSPRAASDVFLSSRPDPHSQSQSQSHGAAPRHRSVTAAAACSPPSPWPCSRAPRRHARHRRRGLCCRATQLCEIPARRRAASDFLARKLFLSASALAAPHSPTPTAPRPSSVTAAAVCSPPSLWPCVGVNWGTILPHTHAPRWPSGCG</sequence>
<proteinExistence type="predicted"/>
<name>A0A0E0DU65_9ORYZ</name>
<dbReference type="EnsemblPlants" id="OMERI05G21210.1">
    <property type="protein sequence ID" value="OMERI05G21210.1"/>
    <property type="gene ID" value="OMERI05G21210"/>
</dbReference>
<reference evidence="2" key="1">
    <citation type="submission" date="2015-04" db="UniProtKB">
        <authorList>
            <consortium name="EnsemblPlants"/>
        </authorList>
    </citation>
    <scope>IDENTIFICATION</scope>
</reference>
<dbReference type="AlphaFoldDB" id="A0A0E0DU65"/>
<dbReference type="Gramene" id="OMERI05G21210.1">
    <property type="protein sequence ID" value="OMERI05G21210.1"/>
    <property type="gene ID" value="OMERI05G21210"/>
</dbReference>
<organism evidence="2">
    <name type="scientific">Oryza meridionalis</name>
    <dbReference type="NCBI Taxonomy" id="40149"/>
    <lineage>
        <taxon>Eukaryota</taxon>
        <taxon>Viridiplantae</taxon>
        <taxon>Streptophyta</taxon>
        <taxon>Embryophyta</taxon>
        <taxon>Tracheophyta</taxon>
        <taxon>Spermatophyta</taxon>
        <taxon>Magnoliopsida</taxon>
        <taxon>Liliopsida</taxon>
        <taxon>Poales</taxon>
        <taxon>Poaceae</taxon>
        <taxon>BOP clade</taxon>
        <taxon>Oryzoideae</taxon>
        <taxon>Oryzeae</taxon>
        <taxon>Oryzinae</taxon>
        <taxon>Oryza</taxon>
    </lineage>
</organism>
<reference evidence="2" key="2">
    <citation type="submission" date="2018-05" db="EMBL/GenBank/DDBJ databases">
        <title>OmerRS3 (Oryza meridionalis Reference Sequence Version 3).</title>
        <authorList>
            <person name="Zhang J."/>
            <person name="Kudrna D."/>
            <person name="Lee S."/>
            <person name="Talag J."/>
            <person name="Welchert J."/>
            <person name="Wing R.A."/>
        </authorList>
    </citation>
    <scope>NUCLEOTIDE SEQUENCE [LARGE SCALE GENOMIC DNA]</scope>
    <source>
        <strain evidence="2">cv. OR44</strain>
    </source>
</reference>